<dbReference type="Gene3D" id="3.40.50.1820">
    <property type="entry name" value="alpha/beta hydrolase"/>
    <property type="match status" value="1"/>
</dbReference>
<evidence type="ECO:0000256" key="1">
    <source>
        <dbReference type="ARBA" id="ARBA00022737"/>
    </source>
</evidence>
<dbReference type="InterPro" id="IPR056884">
    <property type="entry name" value="NPHP3-like_N"/>
</dbReference>
<sequence>MAAGSHKNFRLRGIPLECETRGEACSLIQKTLALEPNASPTVYSLACSPTDPNSKIATLSFPSIPDCLSDRSRVEWSFDLSEDNEIDFGRSLSFDTHFIGFTPFHRTSDKDCHIDVIAVCGLGGHALGSFKEKNGRFVWLRDALPSDMPNARILTYGYNSRLVGSDSFQSLTDLGRTLQVDLEDIRGPDQPRSILFIGHSLGGLVVKETVRILKEEPLGSDLAILNAIVGFAFFGVPHRGLAVECLVPLVKDNPNRALLESLSKNSSLLERLQIEFDKISKARRLSVVSFYETEKSPTATWINGKWEMSGPSEVLVEVFSATCGCQKQHPINRNHSEMVKYSGVHDQLYRRVLVALRPILGISRGRPGTAGIGAGLQVYARLSSDELDCLKSLSFPEQEHRYSEISYANDTCDWLLEDQKYQTWMNESRGLFWIKGCPGTGKSVLMKFAVDVMERRKCEELVVSFFIHGRGVPLQRTALGMLRALLSLLLKSFPKYLSELMERFQDQQQRYGSYEQKGGWRWNEKELEAFLARLLINGTKDQPVVIFVDALDECGEEDAKRLLAYFKDIMSDSECKGSCVKICFSSRHFPILGHEIMPSIYVEQRNDNDIRLVVENRLKDIKPDRKRRQIENEISLKAHGGFQWAVLISNMIRDQDMTGGRTEDLLNTISLIPPGLEELYRIILQDENDDQQRQMTKLFQWILFAKRPLSAQELREALATDKDMAYATVSELRSRGNWSDNVCQFEMRVRYISRGLVEFRDRDVYEQYEPGGEEWSREAQFIHQSAADFVAQKFLPGFGDGQNPIPRSPDGIGHYEISRSFLNYLTLEEILKGGSLPRKQLSAAFPLLPYGTAFLLSHIMEVEVEGIPQTDLVALIQWGRPERLRMVARIWRKMDPESTHAPRGWPFLGSTALHLAVAFGSAQLLDTLLQKDNSDLNARDLEGNTPLQLALRENFQELAVMILDRSRTWQIEYDTATSPGWPGGPGVPGKYLSHINATNNDGDTPLGLAVSIRADNLIRRLIDAGAEIKHEKSLVFYAISQKNKTLVHQLIKDGSDLDGAVFFATQCLCRAKGDTHSLYELVGDLLEAGGDTWRFSGVEINSFNGDDDDDEEDEEAIFVASRGGETALVDLLLSHGSSATLRGQGHAVPILLAIENGSPTTAIILFRNSPETIFSKDANGMTAFELILRTAQVDLALKLVKEGGEVLTLQMLFYRAVKMKHLQFVEALLRRDNNAIHLANIHWKGGEAPFLIAIHGEDYGMVRLLLRTSKVGIRVRDLYGNTPFFVAVQLGYLNIAKLLFEEGKFVVGQEDFEERADSAESIGEEYQDMCMSVFPSGSGVYRVIRRPNRLRECLWWAVKRGELRMMKLLLNESKVDANQHDDEGQTPLSWAIEKGREDIVKILLSSNRVDVRARDKTGQTACWWALETRNDRMIQLLLGSELFYIHAEDDETGRKLFWWAVGKGNIGVIKMLHDSGKYDINSRDPSGRTPLIYAAETCAEEAMRVLLKVGKADIHAVDNRGDTALSIAVKRSWRTIVDLLSSYKDTSSGIAIRVV</sequence>
<dbReference type="Gene3D" id="1.25.40.20">
    <property type="entry name" value="Ankyrin repeat-containing domain"/>
    <property type="match status" value="4"/>
</dbReference>
<dbReference type="PROSITE" id="PS50088">
    <property type="entry name" value="ANK_REPEAT"/>
    <property type="match status" value="3"/>
</dbReference>
<evidence type="ECO:0000259" key="3">
    <source>
        <dbReference type="Pfam" id="PF24883"/>
    </source>
</evidence>
<dbReference type="SUPFAM" id="SSF53474">
    <property type="entry name" value="alpha/beta-Hydrolases"/>
    <property type="match status" value="1"/>
</dbReference>
<evidence type="ECO:0000313" key="4">
    <source>
        <dbReference type="EMBL" id="RKK10094.1"/>
    </source>
</evidence>
<comment type="caution">
    <text evidence="4">The sequence shown here is derived from an EMBL/GenBank/DDBJ whole genome shotgun (WGS) entry which is preliminary data.</text>
</comment>
<reference evidence="4 5" key="1">
    <citation type="journal article" date="2018" name="Sci. Rep.">
        <title>Characterisation of pathogen-specific regions and novel effector candidates in Fusarium oxysporum f. sp. cepae.</title>
        <authorList>
            <person name="Armitage A.D."/>
            <person name="Taylor A."/>
            <person name="Sobczyk M.K."/>
            <person name="Baxter L."/>
            <person name="Greenfield B.P."/>
            <person name="Bates H.J."/>
            <person name="Wilson F."/>
            <person name="Jackson A.C."/>
            <person name="Ott S."/>
            <person name="Harrison R.J."/>
            <person name="Clarkson J.P."/>
        </authorList>
    </citation>
    <scope>NUCLEOTIDE SEQUENCE [LARGE SCALE GENOMIC DNA]</scope>
    <source>
        <strain evidence="4 5">FoC_Fus2</strain>
    </source>
</reference>
<evidence type="ECO:0000256" key="2">
    <source>
        <dbReference type="PROSITE-ProRule" id="PRU00023"/>
    </source>
</evidence>
<dbReference type="SUPFAM" id="SSF52540">
    <property type="entry name" value="P-loop containing nucleoside triphosphate hydrolases"/>
    <property type="match status" value="1"/>
</dbReference>
<dbReference type="SMART" id="SM00248">
    <property type="entry name" value="ANK"/>
    <property type="match status" value="14"/>
</dbReference>
<dbReference type="InterPro" id="IPR027417">
    <property type="entry name" value="P-loop_NTPase"/>
</dbReference>
<dbReference type="PANTHER" id="PTHR10039:SF5">
    <property type="entry name" value="NACHT DOMAIN-CONTAINING PROTEIN"/>
    <property type="match status" value="1"/>
</dbReference>
<dbReference type="Pfam" id="PF24883">
    <property type="entry name" value="NPHP3_N"/>
    <property type="match status" value="1"/>
</dbReference>
<gene>
    <name evidence="4" type="ORF">BFJ65_g15394</name>
</gene>
<name>A0A3L6MYI7_FUSOX</name>
<organism evidence="4 5">
    <name type="scientific">Fusarium oxysporum f. sp. cepae</name>
    <dbReference type="NCBI Taxonomy" id="396571"/>
    <lineage>
        <taxon>Eukaryota</taxon>
        <taxon>Fungi</taxon>
        <taxon>Dikarya</taxon>
        <taxon>Ascomycota</taxon>
        <taxon>Pezizomycotina</taxon>
        <taxon>Sordariomycetes</taxon>
        <taxon>Hypocreomycetidae</taxon>
        <taxon>Hypocreales</taxon>
        <taxon>Nectriaceae</taxon>
        <taxon>Fusarium</taxon>
        <taxon>Fusarium oxysporum species complex</taxon>
    </lineage>
</organism>
<dbReference type="PROSITE" id="PS50297">
    <property type="entry name" value="ANK_REP_REGION"/>
    <property type="match status" value="3"/>
</dbReference>
<dbReference type="SUPFAM" id="SSF48403">
    <property type="entry name" value="Ankyrin repeat"/>
    <property type="match status" value="3"/>
</dbReference>
<feature type="repeat" description="ANK" evidence="2">
    <location>
        <begin position="1383"/>
        <end position="1407"/>
    </location>
</feature>
<dbReference type="EMBL" id="MRCU01000011">
    <property type="protein sequence ID" value="RKK10094.1"/>
    <property type="molecule type" value="Genomic_DNA"/>
</dbReference>
<keyword evidence="2" id="KW-0040">ANK repeat</keyword>
<dbReference type="PANTHER" id="PTHR10039">
    <property type="entry name" value="AMELOGENIN"/>
    <property type="match status" value="1"/>
</dbReference>
<dbReference type="InterPro" id="IPR036770">
    <property type="entry name" value="Ankyrin_rpt-contain_sf"/>
</dbReference>
<accession>A0A3L6MYI7</accession>
<protein>
    <recommendedName>
        <fullName evidence="3">Nephrocystin 3-like N-terminal domain-containing protein</fullName>
    </recommendedName>
</protein>
<proteinExistence type="predicted"/>
<keyword evidence="1" id="KW-0677">Repeat</keyword>
<evidence type="ECO:0000313" key="5">
    <source>
        <dbReference type="Proteomes" id="UP000270866"/>
    </source>
</evidence>
<dbReference type="Gene3D" id="3.40.50.300">
    <property type="entry name" value="P-loop containing nucleotide triphosphate hydrolases"/>
    <property type="match status" value="1"/>
</dbReference>
<feature type="domain" description="Nephrocystin 3-like N-terminal" evidence="3">
    <location>
        <begin position="410"/>
        <end position="587"/>
    </location>
</feature>
<dbReference type="Pfam" id="PF12796">
    <property type="entry name" value="Ank_2"/>
    <property type="match status" value="3"/>
</dbReference>
<dbReference type="InterPro" id="IPR029058">
    <property type="entry name" value="AB_hydrolase_fold"/>
</dbReference>
<dbReference type="InterPro" id="IPR002110">
    <property type="entry name" value="Ankyrin_rpt"/>
</dbReference>
<dbReference type="Proteomes" id="UP000270866">
    <property type="component" value="Unassembled WGS sequence"/>
</dbReference>
<feature type="repeat" description="ANK" evidence="2">
    <location>
        <begin position="908"/>
        <end position="941"/>
    </location>
</feature>
<feature type="repeat" description="ANK" evidence="2">
    <location>
        <begin position="1001"/>
        <end position="1033"/>
    </location>
</feature>
<dbReference type="Pfam" id="PF00023">
    <property type="entry name" value="Ank"/>
    <property type="match status" value="1"/>
</dbReference>